<dbReference type="EMBL" id="CAKOFQ010006886">
    <property type="protein sequence ID" value="CAH1979910.1"/>
    <property type="molecule type" value="Genomic_DNA"/>
</dbReference>
<comment type="caution">
    <text evidence="2">The sequence shown here is derived from an EMBL/GenBank/DDBJ whole genome shotgun (WGS) entry which is preliminary data.</text>
</comment>
<dbReference type="AlphaFoldDB" id="A0A9P0PEE1"/>
<name>A0A9P0PEE1_ACAOB</name>
<accession>A0A9P0PEE1</accession>
<organism evidence="2 3">
    <name type="scientific">Acanthoscelides obtectus</name>
    <name type="common">Bean weevil</name>
    <name type="synonym">Bruchus obtectus</name>
    <dbReference type="NCBI Taxonomy" id="200917"/>
    <lineage>
        <taxon>Eukaryota</taxon>
        <taxon>Metazoa</taxon>
        <taxon>Ecdysozoa</taxon>
        <taxon>Arthropoda</taxon>
        <taxon>Hexapoda</taxon>
        <taxon>Insecta</taxon>
        <taxon>Pterygota</taxon>
        <taxon>Neoptera</taxon>
        <taxon>Endopterygota</taxon>
        <taxon>Coleoptera</taxon>
        <taxon>Polyphaga</taxon>
        <taxon>Cucujiformia</taxon>
        <taxon>Chrysomeloidea</taxon>
        <taxon>Chrysomelidae</taxon>
        <taxon>Bruchinae</taxon>
        <taxon>Bruchini</taxon>
        <taxon>Acanthoscelides</taxon>
    </lineage>
</organism>
<sequence>MAEPMEEQNHQTAGKYFKCVGTPQSAQKKTRLSDYLPFANWSYASDTCSATKKPQHAKPANFQTADLP</sequence>
<proteinExistence type="predicted"/>
<keyword evidence="3" id="KW-1185">Reference proteome</keyword>
<protein>
    <submittedName>
        <fullName evidence="2">Uncharacterized protein</fullName>
    </submittedName>
</protein>
<gene>
    <name evidence="2" type="ORF">ACAOBT_LOCUS13704</name>
</gene>
<evidence type="ECO:0000313" key="3">
    <source>
        <dbReference type="Proteomes" id="UP001152888"/>
    </source>
</evidence>
<dbReference type="Proteomes" id="UP001152888">
    <property type="component" value="Unassembled WGS sequence"/>
</dbReference>
<evidence type="ECO:0000256" key="1">
    <source>
        <dbReference type="SAM" id="MobiDB-lite"/>
    </source>
</evidence>
<evidence type="ECO:0000313" key="2">
    <source>
        <dbReference type="EMBL" id="CAH1979910.1"/>
    </source>
</evidence>
<reference evidence="2" key="1">
    <citation type="submission" date="2022-03" db="EMBL/GenBank/DDBJ databases">
        <authorList>
            <person name="Sayadi A."/>
        </authorList>
    </citation>
    <scope>NUCLEOTIDE SEQUENCE</scope>
</reference>
<feature type="region of interest" description="Disordered" evidence="1">
    <location>
        <begin position="49"/>
        <end position="68"/>
    </location>
</feature>